<keyword evidence="2" id="KW-1185">Reference proteome</keyword>
<sequence length="103" mass="11853">MANKILGQKLLGLAEKWTVDPFRPHLQLGTFLKSLAAHPRLTPDAVQATRTLKENIMKKKYKLSDKMLKPASSPQHYERLVMAFEKSAQGIGRPWWKIFFGIY</sequence>
<comment type="caution">
    <text evidence="1">The sequence shown here is derived from an EMBL/GenBank/DDBJ whole genome shotgun (WGS) entry which is preliminary data.</text>
</comment>
<evidence type="ECO:0000313" key="2">
    <source>
        <dbReference type="Proteomes" id="UP000567179"/>
    </source>
</evidence>
<evidence type="ECO:0000313" key="1">
    <source>
        <dbReference type="EMBL" id="KAF5329824.1"/>
    </source>
</evidence>
<name>A0A8H5BUK5_9AGAR</name>
<reference evidence="1 2" key="1">
    <citation type="journal article" date="2020" name="ISME J.">
        <title>Uncovering the hidden diversity of litter-decomposition mechanisms in mushroom-forming fungi.</title>
        <authorList>
            <person name="Floudas D."/>
            <person name="Bentzer J."/>
            <person name="Ahren D."/>
            <person name="Johansson T."/>
            <person name="Persson P."/>
            <person name="Tunlid A."/>
        </authorList>
    </citation>
    <scope>NUCLEOTIDE SEQUENCE [LARGE SCALE GENOMIC DNA]</scope>
    <source>
        <strain evidence="1 2">CBS 101986</strain>
    </source>
</reference>
<dbReference type="EMBL" id="JAACJJ010000002">
    <property type="protein sequence ID" value="KAF5329824.1"/>
    <property type="molecule type" value="Genomic_DNA"/>
</dbReference>
<organism evidence="1 2">
    <name type="scientific">Psilocybe cf. subviscida</name>
    <dbReference type="NCBI Taxonomy" id="2480587"/>
    <lineage>
        <taxon>Eukaryota</taxon>
        <taxon>Fungi</taxon>
        <taxon>Dikarya</taxon>
        <taxon>Basidiomycota</taxon>
        <taxon>Agaricomycotina</taxon>
        <taxon>Agaricomycetes</taxon>
        <taxon>Agaricomycetidae</taxon>
        <taxon>Agaricales</taxon>
        <taxon>Agaricineae</taxon>
        <taxon>Strophariaceae</taxon>
        <taxon>Psilocybe</taxon>
    </lineage>
</organism>
<dbReference type="AlphaFoldDB" id="A0A8H5BUK5"/>
<gene>
    <name evidence="1" type="ORF">D9619_009055</name>
</gene>
<dbReference type="Proteomes" id="UP000567179">
    <property type="component" value="Unassembled WGS sequence"/>
</dbReference>
<dbReference type="OrthoDB" id="2107880at2759"/>
<accession>A0A8H5BUK5</accession>
<proteinExistence type="predicted"/>
<dbReference type="Pfam" id="PF20180">
    <property type="entry name" value="UQCC2_CBP6"/>
    <property type="match status" value="1"/>
</dbReference>
<protein>
    <submittedName>
        <fullName evidence="1">Uncharacterized protein</fullName>
    </submittedName>
</protein>